<protein>
    <submittedName>
        <fullName evidence="2">Copper(I)-binding protein</fullName>
    </submittedName>
</protein>
<dbReference type="PANTHER" id="PTHR36302">
    <property type="entry name" value="BLR7088 PROTEIN"/>
    <property type="match status" value="1"/>
</dbReference>
<evidence type="ECO:0000313" key="2">
    <source>
        <dbReference type="EMBL" id="MDQ0438883.1"/>
    </source>
</evidence>
<dbReference type="Pfam" id="PF04314">
    <property type="entry name" value="PCuAC"/>
    <property type="match status" value="1"/>
</dbReference>
<dbReference type="PANTHER" id="PTHR36302:SF1">
    <property type="entry name" value="COPPER CHAPERONE PCU(A)C"/>
    <property type="match status" value="1"/>
</dbReference>
<sequence>MFVQSVSSRGGLLRLFNRRSSLAEKVGLATLFAAFLLVSAQSVFAHEFKVGSIEIGHPWTRATPPGAAVGGGYLTISNEGSTDDRLISATADVTGRVEIHEMAVKDGIMTMRALPDGLLIPAGQTVKLDPGGFHIMFLDLKKPFVKGQSFSGTLTFEKAGTVKVSYAIEAIGATAGEEPGAGDHDHDAMPGMDMSK</sequence>
<dbReference type="RefSeq" id="WP_266349760.1">
    <property type="nucleotide sequence ID" value="NZ_JAPKNG010000004.1"/>
</dbReference>
<comment type="caution">
    <text evidence="2">The sequence shown here is derived from an EMBL/GenBank/DDBJ whole genome shotgun (WGS) entry which is preliminary data.</text>
</comment>
<reference evidence="2 3" key="1">
    <citation type="submission" date="2023-07" db="EMBL/GenBank/DDBJ databases">
        <title>Genomic Encyclopedia of Type Strains, Phase IV (KMG-IV): sequencing the most valuable type-strain genomes for metagenomic binning, comparative biology and taxonomic classification.</title>
        <authorList>
            <person name="Goeker M."/>
        </authorList>
    </citation>
    <scope>NUCLEOTIDE SEQUENCE [LARGE SCALE GENOMIC DNA]</scope>
    <source>
        <strain evidence="2 3">B6-8</strain>
    </source>
</reference>
<dbReference type="Proteomes" id="UP001241603">
    <property type="component" value="Unassembled WGS sequence"/>
</dbReference>
<dbReference type="EMBL" id="JAUSVO010000004">
    <property type="protein sequence ID" value="MDQ0438883.1"/>
    <property type="molecule type" value="Genomic_DNA"/>
</dbReference>
<organism evidence="2 3">
    <name type="scientific">Kaistia dalseonensis</name>
    <dbReference type="NCBI Taxonomy" id="410840"/>
    <lineage>
        <taxon>Bacteria</taxon>
        <taxon>Pseudomonadati</taxon>
        <taxon>Pseudomonadota</taxon>
        <taxon>Alphaproteobacteria</taxon>
        <taxon>Hyphomicrobiales</taxon>
        <taxon>Kaistiaceae</taxon>
        <taxon>Kaistia</taxon>
    </lineage>
</organism>
<dbReference type="InterPro" id="IPR007410">
    <property type="entry name" value="LpqE-like"/>
</dbReference>
<proteinExistence type="predicted"/>
<keyword evidence="3" id="KW-1185">Reference proteome</keyword>
<gene>
    <name evidence="2" type="ORF">QO014_003278</name>
</gene>
<dbReference type="Gene3D" id="2.60.40.1890">
    <property type="entry name" value="PCu(A)C copper chaperone"/>
    <property type="match status" value="1"/>
</dbReference>
<evidence type="ECO:0000256" key="1">
    <source>
        <dbReference type="SAM" id="MobiDB-lite"/>
    </source>
</evidence>
<evidence type="ECO:0000313" key="3">
    <source>
        <dbReference type="Proteomes" id="UP001241603"/>
    </source>
</evidence>
<feature type="region of interest" description="Disordered" evidence="1">
    <location>
        <begin position="175"/>
        <end position="196"/>
    </location>
</feature>
<accession>A0ABU0HAI3</accession>
<dbReference type="InterPro" id="IPR058248">
    <property type="entry name" value="Lxx211020-like"/>
</dbReference>
<name>A0ABU0HAI3_9HYPH</name>
<dbReference type="InterPro" id="IPR036182">
    <property type="entry name" value="PCuAC_sf"/>
</dbReference>
<dbReference type="SUPFAM" id="SSF110087">
    <property type="entry name" value="DR1885-like metal-binding protein"/>
    <property type="match status" value="1"/>
</dbReference>